<keyword evidence="1" id="KW-0560">Oxidoreductase</keyword>
<sequence length="305" mass="30651">MHIGFIGLGGMGAAMASNLVRAGHDLTVFNRSRDKAAPLAEMGARVAEDIAGACTGECVVTMLADDAAVRAVALGPDGIVAHLAPGAIHISSSTIGLDCSKALAEAHAAAGQRFVAAPVFGRPDAAEAARLFVVAAGAPEALAACEPVFDAIGQRSFLLGDEPSAATIAKIGGNFLIASTIEALGEALALGARGGIDPHAYLDLLTNTLFGAPVHKTYGALIADGAFTPARFAAPLGAKDVGLALEAARALKVPLPLAGLIHDRFVRLINTGGAERDWAALGGLAFEDAGLPPQSPAAASDAESR</sequence>
<dbReference type="PROSITE" id="PS00895">
    <property type="entry name" value="3_HYDROXYISOBUT_DH"/>
    <property type="match status" value="1"/>
</dbReference>
<dbReference type="PANTHER" id="PTHR43580">
    <property type="entry name" value="OXIDOREDUCTASE GLYR1-RELATED"/>
    <property type="match status" value="1"/>
</dbReference>
<dbReference type="Gene3D" id="1.10.1040.10">
    <property type="entry name" value="N-(1-d-carboxylethyl)-l-norvaline Dehydrogenase, domain 2"/>
    <property type="match status" value="1"/>
</dbReference>
<dbReference type="Pfam" id="PF14833">
    <property type="entry name" value="NAD_binding_11"/>
    <property type="match status" value="1"/>
</dbReference>
<dbReference type="Gene3D" id="3.40.50.720">
    <property type="entry name" value="NAD(P)-binding Rossmann-like Domain"/>
    <property type="match status" value="1"/>
</dbReference>
<name>A0ABY4XAY3_9SPHN</name>
<dbReference type="InterPro" id="IPR006115">
    <property type="entry name" value="6PGDH_NADP-bd"/>
</dbReference>
<dbReference type="InterPro" id="IPR015815">
    <property type="entry name" value="HIBADH-related"/>
</dbReference>
<dbReference type="PANTHER" id="PTHR43580:SF2">
    <property type="entry name" value="CYTOKINE-LIKE NUCLEAR FACTOR N-PAC"/>
    <property type="match status" value="1"/>
</dbReference>
<dbReference type="Pfam" id="PF03446">
    <property type="entry name" value="NAD_binding_2"/>
    <property type="match status" value="1"/>
</dbReference>
<keyword evidence="2" id="KW-0520">NAD</keyword>
<keyword evidence="6" id="KW-1185">Reference proteome</keyword>
<feature type="domain" description="3-hydroxyisobutyrate dehydrogenase-like NAD-binding" evidence="4">
    <location>
        <begin position="165"/>
        <end position="281"/>
    </location>
</feature>
<evidence type="ECO:0000256" key="2">
    <source>
        <dbReference type="ARBA" id="ARBA00023027"/>
    </source>
</evidence>
<dbReference type="SUPFAM" id="SSF51735">
    <property type="entry name" value="NAD(P)-binding Rossmann-fold domains"/>
    <property type="match status" value="1"/>
</dbReference>
<evidence type="ECO:0000259" key="4">
    <source>
        <dbReference type="Pfam" id="PF14833"/>
    </source>
</evidence>
<dbReference type="Proteomes" id="UP001056937">
    <property type="component" value="Chromosome 1"/>
</dbReference>
<feature type="domain" description="6-phosphogluconate dehydrogenase NADP-binding" evidence="3">
    <location>
        <begin position="3"/>
        <end position="160"/>
    </location>
</feature>
<evidence type="ECO:0000313" key="5">
    <source>
        <dbReference type="EMBL" id="USI73841.1"/>
    </source>
</evidence>
<protein>
    <submittedName>
        <fullName evidence="5">NAD(P)-dependent oxidoreductase</fullName>
    </submittedName>
</protein>
<proteinExistence type="predicted"/>
<dbReference type="InterPro" id="IPR051265">
    <property type="entry name" value="HIBADH-related_NP60_sf"/>
</dbReference>
<dbReference type="InterPro" id="IPR029154">
    <property type="entry name" value="HIBADH-like_NADP-bd"/>
</dbReference>
<dbReference type="InterPro" id="IPR002204">
    <property type="entry name" value="3-OH-isobutyrate_DH-rel_CS"/>
</dbReference>
<dbReference type="InterPro" id="IPR013328">
    <property type="entry name" value="6PGD_dom2"/>
</dbReference>
<evidence type="ECO:0000259" key="3">
    <source>
        <dbReference type="Pfam" id="PF03446"/>
    </source>
</evidence>
<reference evidence="5" key="1">
    <citation type="journal article" date="2022" name="Toxins">
        <title>Genomic Analysis of Sphingopyxis sp. USTB-05 for Biodegrading Cyanobacterial Hepatotoxins.</title>
        <authorList>
            <person name="Liu C."/>
            <person name="Xu Q."/>
            <person name="Zhao Z."/>
            <person name="Zhang H."/>
            <person name="Liu X."/>
            <person name="Yin C."/>
            <person name="Liu Y."/>
            <person name="Yan H."/>
        </authorList>
    </citation>
    <scope>NUCLEOTIDE SEQUENCE</scope>
    <source>
        <strain evidence="5">NBD5</strain>
    </source>
</reference>
<dbReference type="InterPro" id="IPR008927">
    <property type="entry name" value="6-PGluconate_DH-like_C_sf"/>
</dbReference>
<accession>A0ABY4XAY3</accession>
<dbReference type="PIRSF" id="PIRSF000103">
    <property type="entry name" value="HIBADH"/>
    <property type="match status" value="1"/>
</dbReference>
<dbReference type="EMBL" id="CP084930">
    <property type="protein sequence ID" value="USI73841.1"/>
    <property type="molecule type" value="Genomic_DNA"/>
</dbReference>
<evidence type="ECO:0000256" key="1">
    <source>
        <dbReference type="ARBA" id="ARBA00023002"/>
    </source>
</evidence>
<dbReference type="InterPro" id="IPR036291">
    <property type="entry name" value="NAD(P)-bd_dom_sf"/>
</dbReference>
<dbReference type="SUPFAM" id="SSF48179">
    <property type="entry name" value="6-phosphogluconate dehydrogenase C-terminal domain-like"/>
    <property type="match status" value="1"/>
</dbReference>
<organism evidence="5 6">
    <name type="scientific">Sphingomonas morindae</name>
    <dbReference type="NCBI Taxonomy" id="1541170"/>
    <lineage>
        <taxon>Bacteria</taxon>
        <taxon>Pseudomonadati</taxon>
        <taxon>Pseudomonadota</taxon>
        <taxon>Alphaproteobacteria</taxon>
        <taxon>Sphingomonadales</taxon>
        <taxon>Sphingomonadaceae</taxon>
        <taxon>Sphingomonas</taxon>
    </lineage>
</organism>
<dbReference type="RefSeq" id="WP_252167647.1">
    <property type="nucleotide sequence ID" value="NZ_CP084930.1"/>
</dbReference>
<evidence type="ECO:0000313" key="6">
    <source>
        <dbReference type="Proteomes" id="UP001056937"/>
    </source>
</evidence>
<gene>
    <name evidence="5" type="ORF">LHA26_05070</name>
</gene>